<keyword evidence="3" id="KW-0418">Kinase</keyword>
<name>A0A067Q6C7_9AGAM</name>
<dbReference type="PROSITE" id="PS00108">
    <property type="entry name" value="PROTEIN_KINASE_ST"/>
    <property type="match status" value="1"/>
</dbReference>
<keyword evidence="1" id="KW-0808">Transferase</keyword>
<feature type="compositionally biased region" description="Polar residues" evidence="6">
    <location>
        <begin position="922"/>
        <end position="942"/>
    </location>
</feature>
<feature type="compositionally biased region" description="Polar residues" evidence="6">
    <location>
        <begin position="545"/>
        <end position="554"/>
    </location>
</feature>
<dbReference type="HOGENOM" id="CLU_255260_0_0_1"/>
<feature type="compositionally biased region" description="Basic and acidic residues" evidence="6">
    <location>
        <begin position="944"/>
        <end position="959"/>
    </location>
</feature>
<dbReference type="Pfam" id="PF00069">
    <property type="entry name" value="Pkinase"/>
    <property type="match status" value="1"/>
</dbReference>
<dbReference type="GO" id="GO:0000165">
    <property type="term" value="P:MAPK cascade"/>
    <property type="evidence" value="ECO:0007669"/>
    <property type="project" value="UniProtKB-ARBA"/>
</dbReference>
<dbReference type="SUPFAM" id="SSF56112">
    <property type="entry name" value="Protein kinase-like (PK-like)"/>
    <property type="match status" value="1"/>
</dbReference>
<feature type="region of interest" description="Disordered" evidence="6">
    <location>
        <begin position="1337"/>
        <end position="1370"/>
    </location>
</feature>
<dbReference type="CDD" id="cd06627">
    <property type="entry name" value="STKc_Cdc7_like"/>
    <property type="match status" value="1"/>
</dbReference>
<feature type="region of interest" description="Disordered" evidence="6">
    <location>
        <begin position="846"/>
        <end position="985"/>
    </location>
</feature>
<organism evidence="8 9">
    <name type="scientific">Jaapia argillacea MUCL 33604</name>
    <dbReference type="NCBI Taxonomy" id="933084"/>
    <lineage>
        <taxon>Eukaryota</taxon>
        <taxon>Fungi</taxon>
        <taxon>Dikarya</taxon>
        <taxon>Basidiomycota</taxon>
        <taxon>Agaricomycotina</taxon>
        <taxon>Agaricomycetes</taxon>
        <taxon>Agaricomycetidae</taxon>
        <taxon>Jaapiales</taxon>
        <taxon>Jaapiaceae</taxon>
        <taxon>Jaapia</taxon>
    </lineage>
</organism>
<keyword evidence="4 5" id="KW-0067">ATP-binding</keyword>
<dbReference type="EMBL" id="KL197712">
    <property type="protein sequence ID" value="KDQ61730.1"/>
    <property type="molecule type" value="Genomic_DNA"/>
</dbReference>
<evidence type="ECO:0000313" key="9">
    <source>
        <dbReference type="Proteomes" id="UP000027265"/>
    </source>
</evidence>
<dbReference type="InterPro" id="IPR017441">
    <property type="entry name" value="Protein_kinase_ATP_BS"/>
</dbReference>
<feature type="region of interest" description="Disordered" evidence="6">
    <location>
        <begin position="296"/>
        <end position="414"/>
    </location>
</feature>
<dbReference type="Proteomes" id="UP000027265">
    <property type="component" value="Unassembled WGS sequence"/>
</dbReference>
<dbReference type="GO" id="GO:0005524">
    <property type="term" value="F:ATP binding"/>
    <property type="evidence" value="ECO:0007669"/>
    <property type="project" value="UniProtKB-UniRule"/>
</dbReference>
<reference evidence="9" key="1">
    <citation type="journal article" date="2014" name="Proc. Natl. Acad. Sci. U.S.A.">
        <title>Extensive sampling of basidiomycete genomes demonstrates inadequacy of the white-rot/brown-rot paradigm for wood decay fungi.</title>
        <authorList>
            <person name="Riley R."/>
            <person name="Salamov A.A."/>
            <person name="Brown D.W."/>
            <person name="Nagy L.G."/>
            <person name="Floudas D."/>
            <person name="Held B.W."/>
            <person name="Levasseur A."/>
            <person name="Lombard V."/>
            <person name="Morin E."/>
            <person name="Otillar R."/>
            <person name="Lindquist E.A."/>
            <person name="Sun H."/>
            <person name="LaButti K.M."/>
            <person name="Schmutz J."/>
            <person name="Jabbour D."/>
            <person name="Luo H."/>
            <person name="Baker S.E."/>
            <person name="Pisabarro A.G."/>
            <person name="Walton J.D."/>
            <person name="Blanchette R.A."/>
            <person name="Henrissat B."/>
            <person name="Martin F."/>
            <person name="Cullen D."/>
            <person name="Hibbett D.S."/>
            <person name="Grigoriev I.V."/>
        </authorList>
    </citation>
    <scope>NUCLEOTIDE SEQUENCE [LARGE SCALE GENOMIC DNA]</scope>
    <source>
        <strain evidence="9">MUCL 33604</strain>
    </source>
</reference>
<dbReference type="InterPro" id="IPR050538">
    <property type="entry name" value="MAP_kinase_kinase_kinase"/>
</dbReference>
<feature type="region of interest" description="Disordered" evidence="6">
    <location>
        <begin position="621"/>
        <end position="649"/>
    </location>
</feature>
<dbReference type="PROSITE" id="PS00107">
    <property type="entry name" value="PROTEIN_KINASE_ATP"/>
    <property type="match status" value="1"/>
</dbReference>
<feature type="compositionally biased region" description="Pro residues" evidence="6">
    <location>
        <begin position="634"/>
        <end position="646"/>
    </location>
</feature>
<feature type="compositionally biased region" description="Basic and acidic residues" evidence="6">
    <location>
        <begin position="968"/>
        <end position="977"/>
    </location>
</feature>
<evidence type="ECO:0000256" key="6">
    <source>
        <dbReference type="SAM" id="MobiDB-lite"/>
    </source>
</evidence>
<feature type="region of interest" description="Disordered" evidence="6">
    <location>
        <begin position="525"/>
        <end position="567"/>
    </location>
</feature>
<feature type="compositionally biased region" description="Polar residues" evidence="6">
    <location>
        <begin position="1344"/>
        <end position="1353"/>
    </location>
</feature>
<dbReference type="SMART" id="SM00220">
    <property type="entry name" value="S_TKc"/>
    <property type="match status" value="1"/>
</dbReference>
<feature type="binding site" evidence="5">
    <location>
        <position position="1051"/>
    </location>
    <ligand>
        <name>ATP</name>
        <dbReference type="ChEBI" id="CHEBI:30616"/>
    </ligand>
</feature>
<dbReference type="InterPro" id="IPR000719">
    <property type="entry name" value="Prot_kinase_dom"/>
</dbReference>
<dbReference type="OrthoDB" id="8693905at2759"/>
<keyword evidence="9" id="KW-1185">Reference proteome</keyword>
<dbReference type="PANTHER" id="PTHR48016">
    <property type="entry name" value="MAP KINASE KINASE KINASE SSK2-RELATED-RELATED"/>
    <property type="match status" value="1"/>
</dbReference>
<sequence>MPRGPVTFEEVYAEQMSCLGKGVALFVPAPYEKDGVLTSIELADVGYMDSGMFHRIFNATDPPSRLTPEGHVPYPQHLVHDCVIRETKQKSFYSTSVKVNTAGLEISMQTNASPGTGLSFGIECCRSSGAALIIPGRILPGMKSFKLLHYEIYAAYCLHNCENWLKLARQYASRPVDLKDLMFVTCIHKVSDWHLFAFRQKFDRREFRIAIEGPAVALGLDVGTTRIEHQGLQTNWDPSSMPSALSTPERDQCVFIESFRIHKIDLLWRRLGRLLRTRANTDIIQSVLAEIGRTGARETSLGQSGGDAVMERGASDADEDQEQTDSSNEDRPSHSLRGARNPSSGNMDAMEDHKRNHDGGAVGAGGNSSGASGGQAYSGGGGANGGSPGNTVSEPQRGSANGYTTNRSANGLPDEDVSIGVFDGWSEENSDEPLDALSEDLYGMLGESDYDPLDEEFLDPHGALLDYILEACPTAQYSCPYPRTQYLGNWLAFPQVLRQLKPEVHLSPSGLASIVRHSYDEVYSPPSPHAAVPELPSLNADPETPKSSWLGTSDDSAHAPQESSTHTHLFSEVECSLTYDDDSARSLPLPAALEATPVDSLIETLVIVETVNNVTLPACDCSDTEPRSRGDVCPIPPPRSPSPVQSPVPTSEADVAVDAAVDAASIIDENRESEFRRDSTAGVPWIPEQSVTTDTKIPTSLDMGSKDGGWHDDFATASSEGGTPVILTEPPSVDQPEALSTTDERVDTRQRFAPPIHLTEDFEEGSASGQKSSIGSNTNITEGEGSLLRRLEEGYQSSQERRHGQTTPWKHFSHLKVLLELQGLLFQSSVIAHLRLLEEFLWSSSSRTTGSPISELRDNSPSPTPTLISPPLGVAEIGASKQNDSVDSRPPFPSRRPTHRPHHSIDSSVLLPRVPFPRSLSGDPNVTSLGSTPDISQFSFPESSDDRPHQPRGRSKSDIEGASARGRPRPESYDHLGAKPGPSRFESTVDLGVAITSEISSDGSGVPKTLIIKEEGSPPTQYQLGNCIGRGQFGSVYRALNLNTGKMVAVKRIRLEGLEEEEISQLMKEIDLLKSLSHPSIVKYEGMTRDEGVLSLVLELAENGSLGQTLKAFGKLNERLVASYVVKILEGLHYLHSNDIIHHDLKAANILTTKNGNIKLSDFGVSLNMRAMECEMKDVAGTPNWMAPEVIELKGASTKSDIWSLACTVIELLSGRPPYGDITNSMTVMFRIVEEEMPPLPEGCSDLLQDFLTICFNKEPSKRPSAEELCEHEWLKKNWVGGKELRPQDSIPFLRRVSADVQKSEAAHRYLTGIDIPSTPSPVIDNLFFRSDEMFVSGTPPQRRMSNSPSTPRGQDAESPGPREHSFVKTTFSKGLYLPSNISSRD</sequence>
<dbReference type="InterPro" id="IPR008271">
    <property type="entry name" value="Ser/Thr_kinase_AS"/>
</dbReference>
<feature type="region of interest" description="Disordered" evidence="6">
    <location>
        <begin position="762"/>
        <end position="783"/>
    </location>
</feature>
<keyword evidence="2 5" id="KW-0547">Nucleotide-binding</keyword>
<accession>A0A067Q6C7</accession>
<feature type="compositionally biased region" description="Polar residues" evidence="6">
    <location>
        <begin position="767"/>
        <end position="781"/>
    </location>
</feature>
<feature type="compositionally biased region" description="Polar residues" evidence="6">
    <location>
        <begin position="391"/>
        <end position="409"/>
    </location>
</feature>
<gene>
    <name evidence="8" type="ORF">JAAARDRAFT_190455</name>
</gene>
<dbReference type="PANTHER" id="PTHR48016:SF56">
    <property type="entry name" value="MAPKK KINASE"/>
    <property type="match status" value="1"/>
</dbReference>
<dbReference type="InParanoid" id="A0A067Q6C7"/>
<evidence type="ECO:0000256" key="4">
    <source>
        <dbReference type="ARBA" id="ARBA00022840"/>
    </source>
</evidence>
<feature type="region of interest" description="Disordered" evidence="6">
    <location>
        <begin position="719"/>
        <end position="745"/>
    </location>
</feature>
<dbReference type="InterPro" id="IPR011009">
    <property type="entry name" value="Kinase-like_dom_sf"/>
</dbReference>
<dbReference type="STRING" id="933084.A0A067Q6C7"/>
<dbReference type="GO" id="GO:0004672">
    <property type="term" value="F:protein kinase activity"/>
    <property type="evidence" value="ECO:0007669"/>
    <property type="project" value="InterPro"/>
</dbReference>
<evidence type="ECO:0000256" key="2">
    <source>
        <dbReference type="ARBA" id="ARBA00022741"/>
    </source>
</evidence>
<feature type="compositionally biased region" description="Gly residues" evidence="6">
    <location>
        <begin position="360"/>
        <end position="388"/>
    </location>
</feature>
<evidence type="ECO:0000259" key="7">
    <source>
        <dbReference type="SMART" id="SM00220"/>
    </source>
</evidence>
<evidence type="ECO:0000313" key="8">
    <source>
        <dbReference type="EMBL" id="KDQ61730.1"/>
    </source>
</evidence>
<evidence type="ECO:0000256" key="3">
    <source>
        <dbReference type="ARBA" id="ARBA00022777"/>
    </source>
</evidence>
<protein>
    <recommendedName>
        <fullName evidence="7">Protein kinase domain-containing protein</fullName>
    </recommendedName>
</protein>
<evidence type="ECO:0000256" key="5">
    <source>
        <dbReference type="PROSITE-ProRule" id="PRU10141"/>
    </source>
</evidence>
<proteinExistence type="predicted"/>
<dbReference type="Gene3D" id="1.10.510.10">
    <property type="entry name" value="Transferase(Phosphotransferase) domain 1"/>
    <property type="match status" value="1"/>
</dbReference>
<feature type="domain" description="Protein kinase" evidence="7">
    <location>
        <begin position="1022"/>
        <end position="1275"/>
    </location>
</feature>
<evidence type="ECO:0000256" key="1">
    <source>
        <dbReference type="ARBA" id="ARBA00022679"/>
    </source>
</evidence>